<keyword evidence="2" id="KW-1185">Reference proteome</keyword>
<organism evidence="1 2">
    <name type="scientific">Psilocybe cf. subviscida</name>
    <dbReference type="NCBI Taxonomy" id="2480587"/>
    <lineage>
        <taxon>Eukaryota</taxon>
        <taxon>Fungi</taxon>
        <taxon>Dikarya</taxon>
        <taxon>Basidiomycota</taxon>
        <taxon>Agaricomycotina</taxon>
        <taxon>Agaricomycetes</taxon>
        <taxon>Agaricomycetidae</taxon>
        <taxon>Agaricales</taxon>
        <taxon>Agaricineae</taxon>
        <taxon>Strophariaceae</taxon>
        <taxon>Psilocybe</taxon>
    </lineage>
</organism>
<dbReference type="EMBL" id="JAACJJ010000057">
    <property type="protein sequence ID" value="KAF5310980.1"/>
    <property type="molecule type" value="Genomic_DNA"/>
</dbReference>
<sequence length="243" mass="26539">MTTAIQTGLLFAYAEPGAAVSDEEFNDWSNHDHAPRRLTVPGFHTALRYSATDSLAPSYLALYDLAAPSVLASDAYKALGAQASETEKHMLPRLANLNRSVFELISTTYPAGSAAPPPNDAPHPTPYVLVVTNLAPPGVAAAFNSWYEDEHLARLATVPGLVRIRRYKLQSNVQLAGSRSGAGSKDPEYNFLALFDVTRDDFSALPEFAASVDTEWSRKILPQVQNTNIRRFKLHTVVQRAEG</sequence>
<dbReference type="SUPFAM" id="SSF54909">
    <property type="entry name" value="Dimeric alpha+beta barrel"/>
    <property type="match status" value="1"/>
</dbReference>
<dbReference type="AlphaFoldDB" id="A0A8H5AU92"/>
<evidence type="ECO:0000313" key="1">
    <source>
        <dbReference type="EMBL" id="KAF5310980.1"/>
    </source>
</evidence>
<evidence type="ECO:0008006" key="3">
    <source>
        <dbReference type="Google" id="ProtNLM"/>
    </source>
</evidence>
<evidence type="ECO:0000313" key="2">
    <source>
        <dbReference type="Proteomes" id="UP000567179"/>
    </source>
</evidence>
<proteinExistence type="predicted"/>
<gene>
    <name evidence="1" type="ORF">D9619_008275</name>
</gene>
<name>A0A8H5AU92_9AGAR</name>
<dbReference type="InterPro" id="IPR011008">
    <property type="entry name" value="Dimeric_a/b-barrel"/>
</dbReference>
<protein>
    <recommendedName>
        <fullName evidence="3">EthD domain-containing protein</fullName>
    </recommendedName>
</protein>
<dbReference type="OrthoDB" id="2851338at2759"/>
<comment type="caution">
    <text evidence="1">The sequence shown here is derived from an EMBL/GenBank/DDBJ whole genome shotgun (WGS) entry which is preliminary data.</text>
</comment>
<reference evidence="1 2" key="1">
    <citation type="journal article" date="2020" name="ISME J.">
        <title>Uncovering the hidden diversity of litter-decomposition mechanisms in mushroom-forming fungi.</title>
        <authorList>
            <person name="Floudas D."/>
            <person name="Bentzer J."/>
            <person name="Ahren D."/>
            <person name="Johansson T."/>
            <person name="Persson P."/>
            <person name="Tunlid A."/>
        </authorList>
    </citation>
    <scope>NUCLEOTIDE SEQUENCE [LARGE SCALE GENOMIC DNA]</scope>
    <source>
        <strain evidence="1 2">CBS 101986</strain>
    </source>
</reference>
<accession>A0A8H5AU92</accession>
<dbReference type="Proteomes" id="UP000567179">
    <property type="component" value="Unassembled WGS sequence"/>
</dbReference>